<name>A0ABY7MEW2_9CHLR</name>
<evidence type="ECO:0000313" key="3">
    <source>
        <dbReference type="Proteomes" id="UP001212803"/>
    </source>
</evidence>
<dbReference type="EMBL" id="CP115149">
    <property type="protein sequence ID" value="WBL37593.1"/>
    <property type="molecule type" value="Genomic_DNA"/>
</dbReference>
<accession>A0ABY7MEW2</accession>
<protein>
    <submittedName>
        <fullName evidence="2">Uncharacterized protein</fullName>
    </submittedName>
</protein>
<organism evidence="2 3">
    <name type="scientific">Tepidiforma flava</name>
    <dbReference type="NCBI Taxonomy" id="3004094"/>
    <lineage>
        <taxon>Bacteria</taxon>
        <taxon>Bacillati</taxon>
        <taxon>Chloroflexota</taxon>
        <taxon>Tepidiformia</taxon>
        <taxon>Tepidiformales</taxon>
        <taxon>Tepidiformaceae</taxon>
        <taxon>Tepidiforma</taxon>
    </lineage>
</organism>
<evidence type="ECO:0000313" key="2">
    <source>
        <dbReference type="EMBL" id="WBL37593.1"/>
    </source>
</evidence>
<feature type="compositionally biased region" description="Gly residues" evidence="1">
    <location>
        <begin position="21"/>
        <end position="30"/>
    </location>
</feature>
<evidence type="ECO:0000256" key="1">
    <source>
        <dbReference type="SAM" id="MobiDB-lite"/>
    </source>
</evidence>
<reference evidence="2 3" key="1">
    <citation type="journal article" date="2023" name="ISME J.">
        <title>Thermophilic Dehalococcoidia with unusual traits shed light on an unexpected past.</title>
        <authorList>
            <person name="Palmer M."/>
            <person name="Covington J.K."/>
            <person name="Zhou E.M."/>
            <person name="Thomas S.C."/>
            <person name="Habib N."/>
            <person name="Seymour C.O."/>
            <person name="Lai D."/>
            <person name="Johnston J."/>
            <person name="Hashimi A."/>
            <person name="Jiao J.Y."/>
            <person name="Muok A.R."/>
            <person name="Liu L."/>
            <person name="Xian W.D."/>
            <person name="Zhi X.Y."/>
            <person name="Li M.M."/>
            <person name="Silva L.P."/>
            <person name="Bowen B.P."/>
            <person name="Louie K."/>
            <person name="Briegel A."/>
            <person name="Pett-Ridge J."/>
            <person name="Weber P.K."/>
            <person name="Tocheva E.I."/>
            <person name="Woyke T."/>
            <person name="Northen T.R."/>
            <person name="Mayali X."/>
            <person name="Li W.J."/>
            <person name="Hedlund B.P."/>
        </authorList>
    </citation>
    <scope>NUCLEOTIDE SEQUENCE [LARGE SCALE GENOMIC DNA]</scope>
    <source>
        <strain evidence="2 3">YIM 72310</strain>
    </source>
</reference>
<gene>
    <name evidence="2" type="ORF">O0235_06265</name>
</gene>
<keyword evidence="3" id="KW-1185">Reference proteome</keyword>
<proteinExistence type="predicted"/>
<sequence>MSRKSRTATSMRLWISSDGEPLGGDDGGVEPGALQLGREAGGVRVAR</sequence>
<feature type="region of interest" description="Disordered" evidence="1">
    <location>
        <begin position="1"/>
        <end position="47"/>
    </location>
</feature>
<dbReference type="RefSeq" id="WP_270058107.1">
    <property type="nucleotide sequence ID" value="NZ_CP115149.1"/>
</dbReference>
<dbReference type="Proteomes" id="UP001212803">
    <property type="component" value="Chromosome"/>
</dbReference>